<reference evidence="2 3" key="1">
    <citation type="submission" date="2019-04" db="EMBL/GenBank/DDBJ databases">
        <title>An improved genome assembly and genetic linkage map for asparagus bean, Vigna unguiculata ssp. sesquipedialis.</title>
        <authorList>
            <person name="Xia Q."/>
            <person name="Zhang R."/>
            <person name="Dong Y."/>
        </authorList>
    </citation>
    <scope>NUCLEOTIDE SEQUENCE [LARGE SCALE GENOMIC DNA]</scope>
    <source>
        <tissue evidence="2">Leaf</tissue>
    </source>
</reference>
<evidence type="ECO:0000256" key="1">
    <source>
        <dbReference type="SAM" id="MobiDB-lite"/>
    </source>
</evidence>
<accession>A0A4D6LTM8</accession>
<proteinExistence type="predicted"/>
<feature type="compositionally biased region" description="Polar residues" evidence="1">
    <location>
        <begin position="8"/>
        <end position="24"/>
    </location>
</feature>
<evidence type="ECO:0000313" key="3">
    <source>
        <dbReference type="Proteomes" id="UP000501690"/>
    </source>
</evidence>
<dbReference type="AlphaFoldDB" id="A0A4D6LTM8"/>
<protein>
    <submittedName>
        <fullName evidence="2">Uncharacterized protein</fullName>
    </submittedName>
</protein>
<gene>
    <name evidence="2" type="ORF">DEO72_LG4g2866</name>
</gene>
<name>A0A4D6LTM8_VIGUN</name>
<dbReference type="EMBL" id="CP039348">
    <property type="protein sequence ID" value="QCD91897.1"/>
    <property type="molecule type" value="Genomic_DNA"/>
</dbReference>
<feature type="region of interest" description="Disordered" evidence="1">
    <location>
        <begin position="1"/>
        <end position="36"/>
    </location>
</feature>
<evidence type="ECO:0000313" key="2">
    <source>
        <dbReference type="EMBL" id="QCD91897.1"/>
    </source>
</evidence>
<keyword evidence="3" id="KW-1185">Reference proteome</keyword>
<organism evidence="2 3">
    <name type="scientific">Vigna unguiculata</name>
    <name type="common">Cowpea</name>
    <dbReference type="NCBI Taxonomy" id="3917"/>
    <lineage>
        <taxon>Eukaryota</taxon>
        <taxon>Viridiplantae</taxon>
        <taxon>Streptophyta</taxon>
        <taxon>Embryophyta</taxon>
        <taxon>Tracheophyta</taxon>
        <taxon>Spermatophyta</taxon>
        <taxon>Magnoliopsida</taxon>
        <taxon>eudicotyledons</taxon>
        <taxon>Gunneridae</taxon>
        <taxon>Pentapetalae</taxon>
        <taxon>rosids</taxon>
        <taxon>fabids</taxon>
        <taxon>Fabales</taxon>
        <taxon>Fabaceae</taxon>
        <taxon>Papilionoideae</taxon>
        <taxon>50 kb inversion clade</taxon>
        <taxon>NPAAA clade</taxon>
        <taxon>indigoferoid/millettioid clade</taxon>
        <taxon>Phaseoleae</taxon>
        <taxon>Vigna</taxon>
    </lineage>
</organism>
<sequence>MLLKVGSSKGQKNSGFTLSNQRSSPTKKEEEGRGKRASHPFIFISAILTVGEKPVRESTFGASIVHAYPCLHLQLGLKSRGTGLQFSSRFSAERGLCLYIRKQYAAQNTTHDSTLAVHCTKYSFVCNHYSSL</sequence>
<dbReference type="Proteomes" id="UP000501690">
    <property type="component" value="Linkage Group LG4"/>
</dbReference>